<reference evidence="3" key="1">
    <citation type="submission" date="2020-12" db="EMBL/GenBank/DDBJ databases">
        <title>Bacterial taxonomy.</title>
        <authorList>
            <person name="Pan X."/>
        </authorList>
    </citation>
    <scope>NUCLEOTIDE SEQUENCE</scope>
    <source>
        <strain evidence="3">M0105</strain>
    </source>
</reference>
<dbReference type="AlphaFoldDB" id="A0A8J7SDQ7"/>
<comment type="caution">
    <text evidence="3">The sequence shown here is derived from an EMBL/GenBank/DDBJ whole genome shotgun (WGS) entry which is preliminary data.</text>
</comment>
<comment type="similarity">
    <text evidence="1">Belongs to the AHA1 family.</text>
</comment>
<name>A0A8J7SDQ7_9RHOB</name>
<evidence type="ECO:0000259" key="2">
    <source>
        <dbReference type="Pfam" id="PF08327"/>
    </source>
</evidence>
<dbReference type="EMBL" id="JAEHHL010000002">
    <property type="protein sequence ID" value="MBK0398986.1"/>
    <property type="molecule type" value="Genomic_DNA"/>
</dbReference>
<dbReference type="InterPro" id="IPR023393">
    <property type="entry name" value="START-like_dom_sf"/>
</dbReference>
<dbReference type="RefSeq" id="WP_200608765.1">
    <property type="nucleotide sequence ID" value="NZ_JAEHHL010000002.1"/>
</dbReference>
<gene>
    <name evidence="3" type="ORF">H0I76_07280</name>
</gene>
<keyword evidence="4" id="KW-1185">Reference proteome</keyword>
<accession>A0A8J7SDQ7</accession>
<dbReference type="CDD" id="cd08896">
    <property type="entry name" value="SRPBCC_CalC_Aha1-like_3"/>
    <property type="match status" value="1"/>
</dbReference>
<dbReference type="SUPFAM" id="SSF55961">
    <property type="entry name" value="Bet v1-like"/>
    <property type="match status" value="1"/>
</dbReference>
<proteinExistence type="inferred from homology"/>
<evidence type="ECO:0000313" key="4">
    <source>
        <dbReference type="Proteomes" id="UP000655420"/>
    </source>
</evidence>
<protein>
    <submittedName>
        <fullName evidence="3">SRPBCC family protein</fullName>
    </submittedName>
</protein>
<evidence type="ECO:0000256" key="1">
    <source>
        <dbReference type="ARBA" id="ARBA00006817"/>
    </source>
</evidence>
<organism evidence="3 4">
    <name type="scientific">Thermohalobaculum xanthum</name>
    <dbReference type="NCBI Taxonomy" id="2753746"/>
    <lineage>
        <taxon>Bacteria</taxon>
        <taxon>Pseudomonadati</taxon>
        <taxon>Pseudomonadota</taxon>
        <taxon>Alphaproteobacteria</taxon>
        <taxon>Rhodobacterales</taxon>
        <taxon>Paracoccaceae</taxon>
        <taxon>Thermohalobaculum</taxon>
    </lineage>
</organism>
<dbReference type="Proteomes" id="UP000655420">
    <property type="component" value="Unassembled WGS sequence"/>
</dbReference>
<sequence length="157" mass="17632">MDLDPTTDLSFTRTLRAPRPLIWECWTTPRHVVEFFVPRPHKVTSCDIDLRVGGRFDTTFEVDGHEIGNKGVFLEIVEHQKLVFTDAYSEGWKPAPEPFMTAIILLEDAAGGGTRYTAIARHRTSEARKSHEDMGFYGGWGTVADQLDAYAMGLVTT</sequence>
<dbReference type="InterPro" id="IPR013538">
    <property type="entry name" value="ASHA1/2-like_C"/>
</dbReference>
<feature type="domain" description="Activator of Hsp90 ATPase homologue 1/2-like C-terminal" evidence="2">
    <location>
        <begin position="17"/>
        <end position="150"/>
    </location>
</feature>
<dbReference type="Pfam" id="PF08327">
    <property type="entry name" value="AHSA1"/>
    <property type="match status" value="1"/>
</dbReference>
<dbReference type="Gene3D" id="3.30.530.20">
    <property type="match status" value="1"/>
</dbReference>
<evidence type="ECO:0000313" key="3">
    <source>
        <dbReference type="EMBL" id="MBK0398986.1"/>
    </source>
</evidence>